<dbReference type="PROSITE" id="PS50928">
    <property type="entry name" value="ABC_TM1"/>
    <property type="match status" value="1"/>
</dbReference>
<feature type="transmembrane region" description="Helical" evidence="7">
    <location>
        <begin position="12"/>
        <end position="31"/>
    </location>
</feature>
<dbReference type="SUPFAM" id="SSF161098">
    <property type="entry name" value="MetI-like"/>
    <property type="match status" value="1"/>
</dbReference>
<dbReference type="Proteomes" id="UP000050909">
    <property type="component" value="Unassembled WGS sequence"/>
</dbReference>
<feature type="transmembrane region" description="Helical" evidence="7">
    <location>
        <begin position="458"/>
        <end position="484"/>
    </location>
</feature>
<feature type="transmembrane region" description="Helical" evidence="7">
    <location>
        <begin position="315"/>
        <end position="337"/>
    </location>
</feature>
<dbReference type="Gene3D" id="1.10.3720.10">
    <property type="entry name" value="MetI-like"/>
    <property type="match status" value="1"/>
</dbReference>
<feature type="transmembrane region" description="Helical" evidence="7">
    <location>
        <begin position="414"/>
        <end position="438"/>
    </location>
</feature>
<dbReference type="PANTHER" id="PTHR30465:SF0">
    <property type="entry name" value="OLIGOPEPTIDE TRANSPORT SYSTEM PERMEASE PROTEIN APPB"/>
    <property type="match status" value="1"/>
</dbReference>
<comment type="similarity">
    <text evidence="7">Belongs to the binding-protein-dependent transport system permease family.</text>
</comment>
<dbReference type="GO" id="GO:0055085">
    <property type="term" value="P:transmembrane transport"/>
    <property type="evidence" value="ECO:0007669"/>
    <property type="project" value="InterPro"/>
</dbReference>
<evidence type="ECO:0000256" key="2">
    <source>
        <dbReference type="ARBA" id="ARBA00022448"/>
    </source>
</evidence>
<organism evidence="9 10">
    <name type="scientific">Amylolactobacillus amylotrophicus DSM 20534</name>
    <dbReference type="NCBI Taxonomy" id="1423722"/>
    <lineage>
        <taxon>Bacteria</taxon>
        <taxon>Bacillati</taxon>
        <taxon>Bacillota</taxon>
        <taxon>Bacilli</taxon>
        <taxon>Lactobacillales</taxon>
        <taxon>Lactobacillaceae</taxon>
        <taxon>Amylolactobacillus</taxon>
    </lineage>
</organism>
<dbReference type="Pfam" id="PF00528">
    <property type="entry name" value="BPD_transp_1"/>
    <property type="match status" value="1"/>
</dbReference>
<dbReference type="RefSeq" id="WP_056946662.1">
    <property type="nucleotide sequence ID" value="NZ_AZCV01000002.1"/>
</dbReference>
<evidence type="ECO:0000256" key="5">
    <source>
        <dbReference type="ARBA" id="ARBA00022989"/>
    </source>
</evidence>
<name>A0A0R1GVM3_9LACO</name>
<keyword evidence="10" id="KW-1185">Reference proteome</keyword>
<keyword evidence="6 7" id="KW-0472">Membrane</keyword>
<dbReference type="GO" id="GO:0005886">
    <property type="term" value="C:plasma membrane"/>
    <property type="evidence" value="ECO:0007669"/>
    <property type="project" value="UniProtKB-SubCell"/>
</dbReference>
<keyword evidence="2 7" id="KW-0813">Transport</keyword>
<keyword evidence="3" id="KW-1003">Cell membrane</keyword>
<dbReference type="InterPro" id="IPR000515">
    <property type="entry name" value="MetI-like"/>
</dbReference>
<evidence type="ECO:0000256" key="3">
    <source>
        <dbReference type="ARBA" id="ARBA00022475"/>
    </source>
</evidence>
<comment type="caution">
    <text evidence="9">The sequence shown here is derived from an EMBL/GenBank/DDBJ whole genome shotgun (WGS) entry which is preliminary data.</text>
</comment>
<evidence type="ECO:0000256" key="7">
    <source>
        <dbReference type="RuleBase" id="RU363032"/>
    </source>
</evidence>
<dbReference type="CDD" id="cd06261">
    <property type="entry name" value="TM_PBP2"/>
    <property type="match status" value="1"/>
</dbReference>
<evidence type="ECO:0000313" key="10">
    <source>
        <dbReference type="Proteomes" id="UP000050909"/>
    </source>
</evidence>
<evidence type="ECO:0000256" key="4">
    <source>
        <dbReference type="ARBA" id="ARBA00022692"/>
    </source>
</evidence>
<dbReference type="PANTHER" id="PTHR30465">
    <property type="entry name" value="INNER MEMBRANE ABC TRANSPORTER"/>
    <property type="match status" value="1"/>
</dbReference>
<keyword evidence="5 7" id="KW-1133">Transmembrane helix</keyword>
<reference evidence="9 10" key="1">
    <citation type="journal article" date="2015" name="Genome Announc.">
        <title>Expanding the biotechnology potential of lactobacilli through comparative genomics of 213 strains and associated genera.</title>
        <authorList>
            <person name="Sun Z."/>
            <person name="Harris H.M."/>
            <person name="McCann A."/>
            <person name="Guo C."/>
            <person name="Argimon S."/>
            <person name="Zhang W."/>
            <person name="Yang X."/>
            <person name="Jeffery I.B."/>
            <person name="Cooney J.C."/>
            <person name="Kagawa T.F."/>
            <person name="Liu W."/>
            <person name="Song Y."/>
            <person name="Salvetti E."/>
            <person name="Wrobel A."/>
            <person name="Rasinkangas P."/>
            <person name="Parkhill J."/>
            <person name="Rea M.C."/>
            <person name="O'Sullivan O."/>
            <person name="Ritari J."/>
            <person name="Douillard F.P."/>
            <person name="Paul Ross R."/>
            <person name="Yang R."/>
            <person name="Briner A.E."/>
            <person name="Felis G.E."/>
            <person name="de Vos W.M."/>
            <person name="Barrangou R."/>
            <person name="Klaenhammer T.R."/>
            <person name="Caufield P.W."/>
            <person name="Cui Y."/>
            <person name="Zhang H."/>
            <person name="O'Toole P.W."/>
        </authorList>
    </citation>
    <scope>NUCLEOTIDE SEQUENCE [LARGE SCALE GENOMIC DNA]</scope>
    <source>
        <strain evidence="9 10">DSM 20534</strain>
    </source>
</reference>
<evidence type="ECO:0000256" key="6">
    <source>
        <dbReference type="ARBA" id="ARBA00023136"/>
    </source>
</evidence>
<feature type="domain" description="ABC transmembrane type-1" evidence="8">
    <location>
        <begin position="277"/>
        <end position="475"/>
    </location>
</feature>
<sequence>MKKYIFFRVIRSLVSIFLVTTLTYVVIFQMIPRDKIFKQDVMITKLKAEPDRLADYENNAYAKMNYLEYLDTKHLVSRAQKDGVKVDSANSKSDKQKLQQWAKKAGFKIKTYKQSKNFYATRDLPLLERLGRFYGHMFEFDHPWNVQDKNNPNMKRYLKIEKDPMVGWALVGSGTKYKYQIYFNDSFPYIHQNFFHLNLGVSYPTFSGRKVTEVIGQRQGQTQSEQLKLDDGTTFNTADDIYSRQYQPKDKQDGVAADRYGDNYTYTDKSYSDPSMIGTSFKAGIFALIIQYVVAIPMAIWMARYKGKWIDKLGTGIVTVLIAIPGLAFIYAVRFVVNSLFGIPETFPTLGASALGSWIGPIVVLGLMSVPSLVVWFRRYMIDQQSSDYVKFAKAKGLNDSEIYKKHIFKNASIPIVQGIPGQIIGLIGGATMTETIFAMPGMGKMLPDAITANNNTIVIALVFVFTTISIFSILFGDILMTIVDPRIKLSSSGGK</sequence>
<comment type="subcellular location">
    <subcellularLocation>
        <location evidence="1 7">Cell membrane</location>
        <topology evidence="1 7">Multi-pass membrane protein</topology>
    </subcellularLocation>
</comment>
<proteinExistence type="inferred from homology"/>
<evidence type="ECO:0000256" key="1">
    <source>
        <dbReference type="ARBA" id="ARBA00004651"/>
    </source>
</evidence>
<dbReference type="EMBL" id="AZCV01000002">
    <property type="protein sequence ID" value="KRK38014.1"/>
    <property type="molecule type" value="Genomic_DNA"/>
</dbReference>
<feature type="transmembrane region" description="Helical" evidence="7">
    <location>
        <begin position="357"/>
        <end position="377"/>
    </location>
</feature>
<dbReference type="AlphaFoldDB" id="A0A0R1GVM3"/>
<keyword evidence="4 7" id="KW-0812">Transmembrane</keyword>
<evidence type="ECO:0000259" key="8">
    <source>
        <dbReference type="PROSITE" id="PS50928"/>
    </source>
</evidence>
<feature type="transmembrane region" description="Helical" evidence="7">
    <location>
        <begin position="283"/>
        <end position="303"/>
    </location>
</feature>
<gene>
    <name evidence="9" type="ORF">FC62_GL000782</name>
</gene>
<evidence type="ECO:0000313" key="9">
    <source>
        <dbReference type="EMBL" id="KRK38014.1"/>
    </source>
</evidence>
<protein>
    <submittedName>
        <fullName evidence="9">Oligopeptide transport system permease protein AmiC</fullName>
    </submittedName>
</protein>
<dbReference type="PATRIC" id="fig|1423722.3.peg.800"/>
<dbReference type="InterPro" id="IPR035906">
    <property type="entry name" value="MetI-like_sf"/>
</dbReference>
<accession>A0A0R1GVM3</accession>